<dbReference type="InterPro" id="IPR011333">
    <property type="entry name" value="SKP1/BTB/POZ_sf"/>
</dbReference>
<dbReference type="Pfam" id="PF00651">
    <property type="entry name" value="BTB"/>
    <property type="match status" value="1"/>
</dbReference>
<reference evidence="3" key="1">
    <citation type="submission" date="2023-03" db="EMBL/GenBank/DDBJ databases">
        <title>Massive genome expansion in bonnet fungi (Mycena s.s.) driven by repeated elements and novel gene families across ecological guilds.</title>
        <authorList>
            <consortium name="Lawrence Berkeley National Laboratory"/>
            <person name="Harder C.B."/>
            <person name="Miyauchi S."/>
            <person name="Viragh M."/>
            <person name="Kuo A."/>
            <person name="Thoen E."/>
            <person name="Andreopoulos B."/>
            <person name="Lu D."/>
            <person name="Skrede I."/>
            <person name="Drula E."/>
            <person name="Henrissat B."/>
            <person name="Morin E."/>
            <person name="Kohler A."/>
            <person name="Barry K."/>
            <person name="LaButti K."/>
            <person name="Morin E."/>
            <person name="Salamov A."/>
            <person name="Lipzen A."/>
            <person name="Mereny Z."/>
            <person name="Hegedus B."/>
            <person name="Baldrian P."/>
            <person name="Stursova M."/>
            <person name="Weitz H."/>
            <person name="Taylor A."/>
            <person name="Grigoriev I.V."/>
            <person name="Nagy L.G."/>
            <person name="Martin F."/>
            <person name="Kauserud H."/>
        </authorList>
    </citation>
    <scope>NUCLEOTIDE SEQUENCE</scope>
    <source>
        <strain evidence="3">CBHHK002</strain>
    </source>
</reference>
<accession>A0AAD7AAV6</accession>
<feature type="region of interest" description="Disordered" evidence="1">
    <location>
        <begin position="1"/>
        <end position="21"/>
    </location>
</feature>
<dbReference type="CDD" id="cd18186">
    <property type="entry name" value="BTB_POZ_ZBTB_KLHL-like"/>
    <property type="match status" value="1"/>
</dbReference>
<evidence type="ECO:0000256" key="1">
    <source>
        <dbReference type="SAM" id="MobiDB-lite"/>
    </source>
</evidence>
<evidence type="ECO:0000313" key="3">
    <source>
        <dbReference type="EMBL" id="KAJ7353587.1"/>
    </source>
</evidence>
<keyword evidence="4" id="KW-1185">Reference proteome</keyword>
<protein>
    <recommendedName>
        <fullName evidence="2">BTB domain-containing protein</fullName>
    </recommendedName>
</protein>
<dbReference type="InterPro" id="IPR000210">
    <property type="entry name" value="BTB/POZ_dom"/>
</dbReference>
<dbReference type="EMBL" id="JARIHO010000011">
    <property type="protein sequence ID" value="KAJ7353587.1"/>
    <property type="molecule type" value="Genomic_DNA"/>
</dbReference>
<dbReference type="SUPFAM" id="SSF54695">
    <property type="entry name" value="POZ domain"/>
    <property type="match status" value="1"/>
</dbReference>
<comment type="caution">
    <text evidence="3">The sequence shown here is derived from an EMBL/GenBank/DDBJ whole genome shotgun (WGS) entry which is preliminary data.</text>
</comment>
<feature type="compositionally biased region" description="Polar residues" evidence="1">
    <location>
        <begin position="1"/>
        <end position="11"/>
    </location>
</feature>
<name>A0AAD7AAV6_9AGAR</name>
<evidence type="ECO:0000259" key="2">
    <source>
        <dbReference type="PROSITE" id="PS50097"/>
    </source>
</evidence>
<dbReference type="AlphaFoldDB" id="A0AAD7AAV6"/>
<sequence length="321" mass="36485">MSQLPTTTNVSDARPAKRQRTESELTRSDIWYDDGSVVLQAEATQFRVHWSILSLHSTFFRDMRTLPQPADEQSVEGCPVVELHDSSTDLKILLRVLYDPLFNDRAPFLDDLASIIRLGRKYNFENLLASAVQRLTYEHPTTLDEFEKLLDETGWYRPTKYIGICFDVINVAQENGLLAVLPSAYLRAIVYFTQEHILKGFHGPSLSYTFSAEAQHRIILGGRKIIEAQWTRCDLWDWLSSDLCAVGCTSIPSCLDRKKAIFQVVIAQSFSAIPFQRLASGLCATCGAHHAKIMAEGRKKLWEDLPTFFDLPPWAELKNDI</sequence>
<proteinExistence type="predicted"/>
<evidence type="ECO:0000313" key="4">
    <source>
        <dbReference type="Proteomes" id="UP001218218"/>
    </source>
</evidence>
<gene>
    <name evidence="3" type="ORF">DFH08DRAFT_857177</name>
</gene>
<dbReference type="PROSITE" id="PS50097">
    <property type="entry name" value="BTB"/>
    <property type="match status" value="1"/>
</dbReference>
<dbReference type="SMART" id="SM00225">
    <property type="entry name" value="BTB"/>
    <property type="match status" value="1"/>
</dbReference>
<organism evidence="3 4">
    <name type="scientific">Mycena albidolilacea</name>
    <dbReference type="NCBI Taxonomy" id="1033008"/>
    <lineage>
        <taxon>Eukaryota</taxon>
        <taxon>Fungi</taxon>
        <taxon>Dikarya</taxon>
        <taxon>Basidiomycota</taxon>
        <taxon>Agaricomycotina</taxon>
        <taxon>Agaricomycetes</taxon>
        <taxon>Agaricomycetidae</taxon>
        <taxon>Agaricales</taxon>
        <taxon>Marasmiineae</taxon>
        <taxon>Mycenaceae</taxon>
        <taxon>Mycena</taxon>
    </lineage>
</organism>
<dbReference type="Proteomes" id="UP001218218">
    <property type="component" value="Unassembled WGS sequence"/>
</dbReference>
<feature type="domain" description="BTB" evidence="2">
    <location>
        <begin position="35"/>
        <end position="99"/>
    </location>
</feature>
<dbReference type="Gene3D" id="3.30.710.10">
    <property type="entry name" value="Potassium Channel Kv1.1, Chain A"/>
    <property type="match status" value="1"/>
</dbReference>